<comment type="caution">
    <text evidence="1">The sequence shown here is derived from an EMBL/GenBank/DDBJ whole genome shotgun (WGS) entry which is preliminary data.</text>
</comment>
<accession>A0AAV5J317</accession>
<keyword evidence="2" id="KW-1185">Reference proteome</keyword>
<proteinExistence type="predicted"/>
<reference evidence="1 2" key="1">
    <citation type="journal article" date="2021" name="Commun. Biol.">
        <title>The genome of Shorea leprosula (Dipterocarpaceae) highlights the ecological relevance of drought in aseasonal tropical rainforests.</title>
        <authorList>
            <person name="Ng K.K.S."/>
            <person name="Kobayashi M.J."/>
            <person name="Fawcett J.A."/>
            <person name="Hatakeyama M."/>
            <person name="Paape T."/>
            <person name="Ng C.H."/>
            <person name="Ang C.C."/>
            <person name="Tnah L.H."/>
            <person name="Lee C.T."/>
            <person name="Nishiyama T."/>
            <person name="Sese J."/>
            <person name="O'Brien M.J."/>
            <person name="Copetti D."/>
            <person name="Mohd Noor M.I."/>
            <person name="Ong R.C."/>
            <person name="Putra M."/>
            <person name="Sireger I.Z."/>
            <person name="Indrioko S."/>
            <person name="Kosugi Y."/>
            <person name="Izuno A."/>
            <person name="Isagi Y."/>
            <person name="Lee S.L."/>
            <person name="Shimizu K.K."/>
        </authorList>
    </citation>
    <scope>NUCLEOTIDE SEQUENCE [LARGE SCALE GENOMIC DNA]</scope>
    <source>
        <strain evidence="1">214</strain>
    </source>
</reference>
<dbReference type="Proteomes" id="UP001054252">
    <property type="component" value="Unassembled WGS sequence"/>
</dbReference>
<sequence>MFDVDENPSPPGFVVNSGRTHPGCAGFVGNPGTSWVGPGFVKNLACTWVRQEPKMNPPKPGFFTNASTMNPGHTWVCDLDWSWVCLESDVEGDVEGIIKST</sequence>
<evidence type="ECO:0000313" key="2">
    <source>
        <dbReference type="Proteomes" id="UP001054252"/>
    </source>
</evidence>
<organism evidence="1 2">
    <name type="scientific">Rubroshorea leprosula</name>
    <dbReference type="NCBI Taxonomy" id="152421"/>
    <lineage>
        <taxon>Eukaryota</taxon>
        <taxon>Viridiplantae</taxon>
        <taxon>Streptophyta</taxon>
        <taxon>Embryophyta</taxon>
        <taxon>Tracheophyta</taxon>
        <taxon>Spermatophyta</taxon>
        <taxon>Magnoliopsida</taxon>
        <taxon>eudicotyledons</taxon>
        <taxon>Gunneridae</taxon>
        <taxon>Pentapetalae</taxon>
        <taxon>rosids</taxon>
        <taxon>malvids</taxon>
        <taxon>Malvales</taxon>
        <taxon>Dipterocarpaceae</taxon>
        <taxon>Rubroshorea</taxon>
    </lineage>
</organism>
<dbReference type="AlphaFoldDB" id="A0AAV5J317"/>
<name>A0AAV5J317_9ROSI</name>
<dbReference type="EMBL" id="BPVZ01000022">
    <property type="protein sequence ID" value="GKV04839.1"/>
    <property type="molecule type" value="Genomic_DNA"/>
</dbReference>
<protein>
    <submittedName>
        <fullName evidence="1">Uncharacterized protein</fullName>
    </submittedName>
</protein>
<evidence type="ECO:0000313" key="1">
    <source>
        <dbReference type="EMBL" id="GKV04839.1"/>
    </source>
</evidence>
<gene>
    <name evidence="1" type="ORF">SLEP1_g16941</name>
</gene>